<name>C4WIQ0_9HYPH</name>
<dbReference type="InterPro" id="IPR042047">
    <property type="entry name" value="SleB_dom1"/>
</dbReference>
<organism evidence="2 3">
    <name type="scientific">Brucella intermedia LMG 3301</name>
    <dbReference type="NCBI Taxonomy" id="641118"/>
    <lineage>
        <taxon>Bacteria</taxon>
        <taxon>Pseudomonadati</taxon>
        <taxon>Pseudomonadota</taxon>
        <taxon>Alphaproteobacteria</taxon>
        <taxon>Hyphomicrobiales</taxon>
        <taxon>Brucellaceae</taxon>
        <taxon>Brucella/Ochrobactrum group</taxon>
        <taxon>Brucella</taxon>
    </lineage>
</organism>
<dbReference type="Gene3D" id="1.10.10.2520">
    <property type="entry name" value="Cell wall hydrolase SleB, domain 1"/>
    <property type="match status" value="1"/>
</dbReference>
<comment type="caution">
    <text evidence="2">The sequence shown here is derived from an EMBL/GenBank/DDBJ whole genome shotgun (WGS) entry which is preliminary data.</text>
</comment>
<dbReference type="Proteomes" id="UP000004386">
    <property type="component" value="Unassembled WGS sequence"/>
</dbReference>
<dbReference type="AlphaFoldDB" id="C4WIQ0"/>
<sequence length="433" mass="47615">MECAVRLVSLRALFGRRKAVAEPVWHYPVTGYCPEEGRYYAVRAKPRQTVHKPHRMVPLVLAAITYLFNSNAIAFQDMASLVPSADMGTHRWTAFVAKAPVGSVHQAEMPFVDATTVTGSIANNGIEVPGIGRVALSGGRKTAKLGPDDPNPDENRIHRADKTGRLVSVKPKAPAKAFTAGSMFEKISMITRPPEKTDAKMAFSSKLEGKEVAITMAFHAVQPPKPRAEMPTQLAKLITNDQPDVLALGYAPATPDYGKTSPFESILKPQPDEGRFVPPISEQDHEWAATPLPPSAFSKSEQKCLAEAVYYEARGETVKGQVAVAQVVLNRVRNPAYPGTICGVVYQNRDWLNACQFSFACDGQKHRVTEMPQWRMAQQVAKTVSAGQIWLPEVGSATHYHATYVRPFWAPTMKKVTKIGLHVFYRTYGGGWS</sequence>
<evidence type="ECO:0000313" key="3">
    <source>
        <dbReference type="Proteomes" id="UP000004386"/>
    </source>
</evidence>
<dbReference type="GO" id="GO:0016787">
    <property type="term" value="F:hydrolase activity"/>
    <property type="evidence" value="ECO:0007669"/>
    <property type="project" value="UniProtKB-KW"/>
</dbReference>
<dbReference type="InterPro" id="IPR011105">
    <property type="entry name" value="Cell_wall_hydrolase_SleB"/>
</dbReference>
<reference evidence="2 3" key="1">
    <citation type="submission" date="2009-05" db="EMBL/GenBank/DDBJ databases">
        <authorList>
            <person name="Setubal J.C."/>
            <person name="Boyle S."/>
            <person name="Crasta O.R."/>
            <person name="Gillespie J.J."/>
            <person name="Kenyon R.W."/>
            <person name="Lu J."/>
            <person name="Mane S."/>
            <person name="Nagrani S."/>
            <person name="Shallom J.M."/>
            <person name="Shallom S."/>
            <person name="Shukla M."/>
            <person name="Snyder E.E."/>
            <person name="Sobral B.W."/>
            <person name="Wattam A.R."/>
            <person name="Will R."/>
            <person name="Williams K."/>
            <person name="Yoo H."/>
            <person name="Munk C."/>
            <person name="Tapia R."/>
            <person name="Green L."/>
            <person name="Rogers Y."/>
            <person name="Detter J.C."/>
            <person name="Bruce D."/>
            <person name="Brettin T.S."/>
            <person name="Tsolis R."/>
        </authorList>
    </citation>
    <scope>NUCLEOTIDE SEQUENCE [LARGE SCALE GENOMIC DNA]</scope>
    <source>
        <strain evidence="2 3">LMG 3301</strain>
    </source>
</reference>
<dbReference type="HOGENOM" id="CLU_059174_0_0_5"/>
<gene>
    <name evidence="2" type="ORF">OINT_1000438</name>
</gene>
<protein>
    <submittedName>
        <fullName evidence="2">Cell wall hydrolase SleB</fullName>
    </submittedName>
</protein>
<evidence type="ECO:0000259" key="1">
    <source>
        <dbReference type="Pfam" id="PF07486"/>
    </source>
</evidence>
<dbReference type="Pfam" id="PF07486">
    <property type="entry name" value="Hydrolase_2"/>
    <property type="match status" value="1"/>
</dbReference>
<evidence type="ECO:0000313" key="2">
    <source>
        <dbReference type="EMBL" id="EEQ95091.1"/>
    </source>
</evidence>
<proteinExistence type="predicted"/>
<keyword evidence="2" id="KW-0378">Hydrolase</keyword>
<feature type="domain" description="Cell wall hydrolase SleB" evidence="1">
    <location>
        <begin position="315"/>
        <end position="425"/>
    </location>
</feature>
<dbReference type="EMBL" id="ACQA01000001">
    <property type="protein sequence ID" value="EEQ95091.1"/>
    <property type="molecule type" value="Genomic_DNA"/>
</dbReference>
<accession>C4WIQ0</accession>